<dbReference type="InterPro" id="IPR011050">
    <property type="entry name" value="Pectin_lyase_fold/virulence"/>
</dbReference>
<dbReference type="Proteomes" id="UP000198403">
    <property type="component" value="Unassembled WGS sequence"/>
</dbReference>
<dbReference type="GO" id="GO:0016829">
    <property type="term" value="F:lyase activity"/>
    <property type="evidence" value="ECO:0007669"/>
    <property type="project" value="UniProtKB-KW"/>
</dbReference>
<evidence type="ECO:0000313" key="3">
    <source>
        <dbReference type="Proteomes" id="UP000198403"/>
    </source>
</evidence>
<protein>
    <submittedName>
        <fullName evidence="2">Pectate lyase superfamily protein</fullName>
    </submittedName>
</protein>
<gene>
    <name evidence="2" type="ORF">SAMN06272737_12415</name>
</gene>
<dbReference type="SUPFAM" id="SSF51126">
    <property type="entry name" value="Pectin lyase-like"/>
    <property type="match status" value="1"/>
</dbReference>
<evidence type="ECO:0000313" key="2">
    <source>
        <dbReference type="EMBL" id="SNR76920.1"/>
    </source>
</evidence>
<dbReference type="InterPro" id="IPR012334">
    <property type="entry name" value="Pectin_lyas_fold"/>
</dbReference>
<keyword evidence="3" id="KW-1185">Reference proteome</keyword>
<sequence>MVVAVVILLGLGLLWVTVGSDEQPGADGSPGGAGPAPSWEVTVPADAVDVRDFGATGDGVTDDAPAIRRALKSATAVHVPAGTYRLSSYVRPRFTVIDADFVFRLRDGQRITADPGAVFTMADGVIPASPAAWGGNMFLADGTSDVTISGLTLDMNGANNLVPAGRTITGYGLYLYAAERVTIEGVTMRDTPGQNYVVTQGGGSDIRVADSTFLNGGTSIPDNREQTDFSALYFTSTGVQVERIVIDHDEAPFTFSGGVELHGSEESVTDSEIRRSWPAVYIGPDVYSGLEVQRDIEVARNQFVDCGRGVVFNALGTGDIDVVSIVDNVFDMALFPAFEDEPVRAIDQDMPPEGNWTYHHIVTNLSISWNTFRGGGAASDATIRLSQIHSAVIVGNRMEEIAGTALELSSSPWDTRNVLVENNDIQWQAPLDLPAIALSFDGSSTTPRKPAFGAQNITVADNRIRLGGAVPGSCAVYANWVDGADVRDVVLRGNAFDDIDSATCGPQAGALSSGP</sequence>
<organism evidence="2 3">
    <name type="scientific">Blastococcus mobilis</name>
    <dbReference type="NCBI Taxonomy" id="1938746"/>
    <lineage>
        <taxon>Bacteria</taxon>
        <taxon>Bacillati</taxon>
        <taxon>Actinomycetota</taxon>
        <taxon>Actinomycetes</taxon>
        <taxon>Geodermatophilales</taxon>
        <taxon>Geodermatophilaceae</taxon>
        <taxon>Blastococcus</taxon>
    </lineage>
</organism>
<feature type="domain" description="Rhamnogalacturonase A/B/Epimerase-like pectate lyase" evidence="1">
    <location>
        <begin position="48"/>
        <end position="241"/>
    </location>
</feature>
<dbReference type="InterPro" id="IPR024535">
    <property type="entry name" value="RHGA/B-epi-like_pectate_lyase"/>
</dbReference>
<reference evidence="2 3" key="1">
    <citation type="submission" date="2017-06" db="EMBL/GenBank/DDBJ databases">
        <authorList>
            <person name="Kim H.J."/>
            <person name="Triplett B.A."/>
        </authorList>
    </citation>
    <scope>NUCLEOTIDE SEQUENCE [LARGE SCALE GENOMIC DNA]</scope>
    <source>
        <strain evidence="2 3">DSM 44272</strain>
    </source>
</reference>
<evidence type="ECO:0000259" key="1">
    <source>
        <dbReference type="Pfam" id="PF12708"/>
    </source>
</evidence>
<keyword evidence="2" id="KW-0456">Lyase</keyword>
<dbReference type="RefSeq" id="WP_217899380.1">
    <property type="nucleotide sequence ID" value="NZ_FZNO01000024.1"/>
</dbReference>
<name>A0A238Z0L1_9ACTN</name>
<dbReference type="AlphaFoldDB" id="A0A238Z0L1"/>
<dbReference type="EMBL" id="FZNO01000024">
    <property type="protein sequence ID" value="SNR76920.1"/>
    <property type="molecule type" value="Genomic_DNA"/>
</dbReference>
<accession>A0A238Z0L1</accession>
<dbReference type="Gene3D" id="2.160.20.10">
    <property type="entry name" value="Single-stranded right-handed beta-helix, Pectin lyase-like"/>
    <property type="match status" value="2"/>
</dbReference>
<dbReference type="Pfam" id="PF12708">
    <property type="entry name" value="Pect-lyase_RHGA_epim"/>
    <property type="match status" value="1"/>
</dbReference>
<dbReference type="SMART" id="SM00710">
    <property type="entry name" value="PbH1"/>
    <property type="match status" value="6"/>
</dbReference>
<proteinExistence type="predicted"/>
<dbReference type="InterPro" id="IPR006626">
    <property type="entry name" value="PbH1"/>
</dbReference>